<organism evidence="3 4">
    <name type="scientific">Stegodyphus mimosarum</name>
    <name type="common">African social velvet spider</name>
    <dbReference type="NCBI Taxonomy" id="407821"/>
    <lineage>
        <taxon>Eukaryota</taxon>
        <taxon>Metazoa</taxon>
        <taxon>Ecdysozoa</taxon>
        <taxon>Arthropoda</taxon>
        <taxon>Chelicerata</taxon>
        <taxon>Arachnida</taxon>
        <taxon>Araneae</taxon>
        <taxon>Araneomorphae</taxon>
        <taxon>Entelegynae</taxon>
        <taxon>Eresoidea</taxon>
        <taxon>Eresidae</taxon>
        <taxon>Stegodyphus</taxon>
    </lineage>
</organism>
<comment type="similarity">
    <text evidence="1">Belongs to the BTG family.</text>
</comment>
<dbReference type="OrthoDB" id="19928at2759"/>
<dbReference type="AlphaFoldDB" id="A0A087TZE6"/>
<keyword evidence="4" id="KW-1185">Reference proteome</keyword>
<dbReference type="GO" id="GO:0005737">
    <property type="term" value="C:cytoplasm"/>
    <property type="evidence" value="ECO:0007669"/>
    <property type="project" value="TreeGrafter"/>
</dbReference>
<dbReference type="PANTHER" id="PTHR22978">
    <property type="entry name" value="B-CELL TRANSLOCATION GENE"/>
    <property type="match status" value="1"/>
</dbReference>
<dbReference type="SUPFAM" id="SSF160696">
    <property type="entry name" value="BTG domain-like"/>
    <property type="match status" value="1"/>
</dbReference>
<dbReference type="Gene3D" id="3.90.640.90">
    <property type="entry name" value="Anti-proliferative protein, N-terminal domain"/>
    <property type="match status" value="1"/>
</dbReference>
<evidence type="ECO:0000259" key="2">
    <source>
        <dbReference type="PROSITE" id="PS00960"/>
    </source>
</evidence>
<dbReference type="Pfam" id="PF07742">
    <property type="entry name" value="BTG"/>
    <property type="match status" value="1"/>
</dbReference>
<name>A0A087TZE6_STEMI</name>
<feature type="non-terminal residue" evidence="3">
    <location>
        <position position="212"/>
    </location>
</feature>
<reference evidence="3 4" key="1">
    <citation type="submission" date="2013-11" db="EMBL/GenBank/DDBJ databases">
        <title>Genome sequencing of Stegodyphus mimosarum.</title>
        <authorList>
            <person name="Bechsgaard J."/>
        </authorList>
    </citation>
    <scope>NUCLEOTIDE SEQUENCE [LARGE SCALE GENOMIC DNA]</scope>
</reference>
<sequence>MRVEIKSAANFLTNLLRVKSGNKVQNMNIQQLELFCSKLEDMLCNHYQQHWFPENPFKGSGYRCIRINHKMDPIISKAGSECGFDEESLRQLFPDELTLWIDPREVSYRIGENGSICVLFDGATATCQLSPNTWDRTPPRSVTITVNRNKNNNSNNSVEDDCCSPMSVSPPSPVFDRMPSCKESMRGATSTWDSFIMDPRNMNYELSTYVSS</sequence>
<dbReference type="GO" id="GO:0008285">
    <property type="term" value="P:negative regulation of cell population proliferation"/>
    <property type="evidence" value="ECO:0007669"/>
    <property type="project" value="TreeGrafter"/>
</dbReference>
<accession>A0A087TZE6</accession>
<dbReference type="InterPro" id="IPR036054">
    <property type="entry name" value="BTG-like_sf"/>
</dbReference>
<dbReference type="Proteomes" id="UP000054359">
    <property type="component" value="Unassembled WGS sequence"/>
</dbReference>
<dbReference type="PROSITE" id="PS00960">
    <property type="entry name" value="BTG_1"/>
    <property type="match status" value="1"/>
</dbReference>
<evidence type="ECO:0000313" key="4">
    <source>
        <dbReference type="Proteomes" id="UP000054359"/>
    </source>
</evidence>
<evidence type="ECO:0000313" key="3">
    <source>
        <dbReference type="EMBL" id="KFM70485.1"/>
    </source>
</evidence>
<dbReference type="OMA" id="MPSCKES"/>
<dbReference type="InterPro" id="IPR033332">
    <property type="entry name" value="BTG"/>
</dbReference>
<feature type="domain" description="Anti-proliferative protein" evidence="2">
    <location>
        <begin position="47"/>
        <end position="67"/>
    </location>
</feature>
<protein>
    <submittedName>
        <fullName evidence="3">Protein BTG2</fullName>
    </submittedName>
</protein>
<dbReference type="STRING" id="407821.A0A087TZE6"/>
<dbReference type="GO" id="GO:0005634">
    <property type="term" value="C:nucleus"/>
    <property type="evidence" value="ECO:0007669"/>
    <property type="project" value="TreeGrafter"/>
</dbReference>
<dbReference type="SMART" id="SM00099">
    <property type="entry name" value="btg1"/>
    <property type="match status" value="1"/>
</dbReference>
<dbReference type="InterPro" id="IPR002087">
    <property type="entry name" value="Anti_prolifrtn"/>
</dbReference>
<gene>
    <name evidence="3" type="ORF">X975_03135</name>
</gene>
<evidence type="ECO:0000256" key="1">
    <source>
        <dbReference type="ARBA" id="ARBA00007989"/>
    </source>
</evidence>
<dbReference type="PRINTS" id="PR00310">
    <property type="entry name" value="ANTIPRLFBTG1"/>
</dbReference>
<proteinExistence type="inferred from homology"/>
<dbReference type="PANTHER" id="PTHR22978:SF22">
    <property type="entry name" value="BTG FAMILY PROTEIN"/>
    <property type="match status" value="1"/>
</dbReference>
<dbReference type="EMBL" id="KK117449">
    <property type="protein sequence ID" value="KFM70485.1"/>
    <property type="molecule type" value="Genomic_DNA"/>
</dbReference>